<reference evidence="5 6" key="1">
    <citation type="submission" date="2024-05" db="EMBL/GenBank/DDBJ databases">
        <title>Roseateles sp. 2.12 16S ribosomal RNA gene Genome sequencing and assembly.</title>
        <authorList>
            <person name="Woo H."/>
        </authorList>
    </citation>
    <scope>NUCLEOTIDE SEQUENCE [LARGE SCALE GENOMIC DNA]</scope>
    <source>
        <strain evidence="5 6">2.12</strain>
    </source>
</reference>
<dbReference type="PANTHER" id="PTHR37419">
    <property type="entry name" value="SERINE/THREONINE-PROTEIN KINASE TOXIN HIPA"/>
    <property type="match status" value="1"/>
</dbReference>
<dbReference type="Gene3D" id="1.10.1070.20">
    <property type="match status" value="1"/>
</dbReference>
<name>A0ABV0GIV9_9BURK</name>
<evidence type="ECO:0000259" key="4">
    <source>
        <dbReference type="Pfam" id="PF07804"/>
    </source>
</evidence>
<keyword evidence="3" id="KW-0418">Kinase</keyword>
<evidence type="ECO:0000313" key="6">
    <source>
        <dbReference type="Proteomes" id="UP001462640"/>
    </source>
</evidence>
<evidence type="ECO:0000256" key="3">
    <source>
        <dbReference type="ARBA" id="ARBA00022777"/>
    </source>
</evidence>
<keyword evidence="6" id="KW-1185">Reference proteome</keyword>
<evidence type="ECO:0000313" key="5">
    <source>
        <dbReference type="EMBL" id="MEO3714984.1"/>
    </source>
</evidence>
<evidence type="ECO:0000256" key="2">
    <source>
        <dbReference type="ARBA" id="ARBA00022679"/>
    </source>
</evidence>
<comment type="similarity">
    <text evidence="1">Belongs to the HipA Ser/Thr kinase family.</text>
</comment>
<protein>
    <submittedName>
        <fullName evidence="5">HipA domain-containing protein</fullName>
    </submittedName>
</protein>
<sequence>MAALGVSQPTLSRTIQGLAHTVTSFRIKGDRTPRYALLRELPQGLSARQRIYRVLGSGSIEPFAELEFLAGGATLERRGGVARLYEGLPPYMAFAAPSGFLGRQQAQEAARASGFPASLRDWNDDHRVAWLFTWGLNLPGNLVFGDTALQRELDLRARPPTPAEHKLDAYVAMASQLKGAAYGSSAGGEQPKFLWQTQDAGPVIVKFAKQGSRMADLLPLEHLALRSLQEVGIPASHSALLAAGGYVFLEVRRFDRVGPHGRIGLLSAGAVDDEYFGQRDAWSPFAARCAQARFLSAEDVRRVDTLAAFSELIGNSDRHFENISLLIGEDGAFQGLAPAYDILPMRYASLGGGVDPELTPIEPKIGSIGAKPEVWRCAAEAAERFWRAAQEEVLAVPVSAEMKALAGRNLERARAFVGPLVPG</sequence>
<dbReference type="Proteomes" id="UP001462640">
    <property type="component" value="Unassembled WGS sequence"/>
</dbReference>
<dbReference type="EMBL" id="JBDPZC010000010">
    <property type="protein sequence ID" value="MEO3714984.1"/>
    <property type="molecule type" value="Genomic_DNA"/>
</dbReference>
<dbReference type="InterPro" id="IPR012893">
    <property type="entry name" value="HipA-like_C"/>
</dbReference>
<dbReference type="Pfam" id="PF07804">
    <property type="entry name" value="HipA_C"/>
    <property type="match status" value="1"/>
</dbReference>
<proteinExistence type="inferred from homology"/>
<feature type="domain" description="HipA-like C-terminal" evidence="4">
    <location>
        <begin position="184"/>
        <end position="348"/>
    </location>
</feature>
<dbReference type="InterPro" id="IPR052028">
    <property type="entry name" value="HipA_Ser/Thr_kinase"/>
</dbReference>
<organism evidence="5 6">
    <name type="scientific">Roseateles flavus</name>
    <dbReference type="NCBI Taxonomy" id="3149041"/>
    <lineage>
        <taxon>Bacteria</taxon>
        <taxon>Pseudomonadati</taxon>
        <taxon>Pseudomonadota</taxon>
        <taxon>Betaproteobacteria</taxon>
        <taxon>Burkholderiales</taxon>
        <taxon>Sphaerotilaceae</taxon>
        <taxon>Roseateles</taxon>
    </lineage>
</organism>
<comment type="caution">
    <text evidence="5">The sequence shown here is derived from an EMBL/GenBank/DDBJ whole genome shotgun (WGS) entry which is preliminary data.</text>
</comment>
<keyword evidence="2" id="KW-0808">Transferase</keyword>
<dbReference type="PANTHER" id="PTHR37419:SF8">
    <property type="entry name" value="TOXIN YJJJ"/>
    <property type="match status" value="1"/>
</dbReference>
<evidence type="ECO:0000256" key="1">
    <source>
        <dbReference type="ARBA" id="ARBA00010164"/>
    </source>
</evidence>
<dbReference type="RefSeq" id="WP_347612177.1">
    <property type="nucleotide sequence ID" value="NZ_JBDPZC010000010.1"/>
</dbReference>
<accession>A0ABV0GIV9</accession>
<gene>
    <name evidence="5" type="ORF">ABDJ40_19640</name>
</gene>